<evidence type="ECO:0000256" key="5">
    <source>
        <dbReference type="ARBA" id="ARBA00022862"/>
    </source>
</evidence>
<dbReference type="PIRSF" id="PIRSF000239">
    <property type="entry name" value="AHPC"/>
    <property type="match status" value="1"/>
</dbReference>
<keyword evidence="8" id="KW-0676">Redox-active center</keyword>
<name>A0A1A8TL03_9GAMM</name>
<evidence type="ECO:0000256" key="2">
    <source>
        <dbReference type="ARBA" id="ARBA00011245"/>
    </source>
</evidence>
<evidence type="ECO:0000256" key="12">
    <source>
        <dbReference type="ARBA" id="ARBA00049091"/>
    </source>
</evidence>
<evidence type="ECO:0000256" key="13">
    <source>
        <dbReference type="PIRSR" id="PIRSR000239-1"/>
    </source>
</evidence>
<keyword evidence="7" id="KW-1015">Disulfide bond</keyword>
<dbReference type="SUPFAM" id="SSF52833">
    <property type="entry name" value="Thioredoxin-like"/>
    <property type="match status" value="1"/>
</dbReference>
<dbReference type="GO" id="GO:0045454">
    <property type="term" value="P:cell redox homeostasis"/>
    <property type="evidence" value="ECO:0007669"/>
    <property type="project" value="TreeGrafter"/>
</dbReference>
<sequence>MSLKVGDIAPDFLAKDQHGENITLSQFKGKKVILYFYPKDSTPGCTAQACNLRDNYEELLEKGYVVLGISTDSVTRHQNFIAKNELPFSLIADTERVVHELYGTWQLKKFMGREFMGTVRTTFVVDEKGVISKIIEKVKTKDHTAQILD</sequence>
<dbReference type="InterPro" id="IPR013766">
    <property type="entry name" value="Thioredoxin_domain"/>
</dbReference>
<dbReference type="NCBIfam" id="NF006960">
    <property type="entry name" value="PRK09437.1"/>
    <property type="match status" value="1"/>
</dbReference>
<dbReference type="PANTHER" id="PTHR42801">
    <property type="entry name" value="THIOREDOXIN-DEPENDENT PEROXIDE REDUCTASE"/>
    <property type="match status" value="1"/>
</dbReference>
<dbReference type="GO" id="GO:0005737">
    <property type="term" value="C:cytoplasm"/>
    <property type="evidence" value="ECO:0007669"/>
    <property type="project" value="TreeGrafter"/>
</dbReference>
<dbReference type="STRING" id="1792290.MSP8886_03018"/>
<dbReference type="PROSITE" id="PS51352">
    <property type="entry name" value="THIOREDOXIN_2"/>
    <property type="match status" value="1"/>
</dbReference>
<proteinExistence type="inferred from homology"/>
<evidence type="ECO:0000256" key="6">
    <source>
        <dbReference type="ARBA" id="ARBA00023002"/>
    </source>
</evidence>
<dbReference type="GO" id="GO:0034599">
    <property type="term" value="P:cellular response to oxidative stress"/>
    <property type="evidence" value="ECO:0007669"/>
    <property type="project" value="TreeGrafter"/>
</dbReference>
<comment type="catalytic activity">
    <reaction evidence="12">
        <text>a hydroperoxide + [thioredoxin]-dithiol = an alcohol + [thioredoxin]-disulfide + H2O</text>
        <dbReference type="Rhea" id="RHEA:62620"/>
        <dbReference type="Rhea" id="RHEA-COMP:10698"/>
        <dbReference type="Rhea" id="RHEA-COMP:10700"/>
        <dbReference type="ChEBI" id="CHEBI:15377"/>
        <dbReference type="ChEBI" id="CHEBI:29950"/>
        <dbReference type="ChEBI" id="CHEBI:30879"/>
        <dbReference type="ChEBI" id="CHEBI:35924"/>
        <dbReference type="ChEBI" id="CHEBI:50058"/>
        <dbReference type="EC" id="1.11.1.24"/>
    </reaction>
</comment>
<evidence type="ECO:0000256" key="10">
    <source>
        <dbReference type="ARBA" id="ARBA00038489"/>
    </source>
</evidence>
<keyword evidence="5" id="KW-0049">Antioxidant</keyword>
<keyword evidence="4 15" id="KW-0575">Peroxidase</keyword>
<dbReference type="Gene3D" id="3.40.30.10">
    <property type="entry name" value="Glutaredoxin"/>
    <property type="match status" value="1"/>
</dbReference>
<evidence type="ECO:0000256" key="11">
    <source>
        <dbReference type="ARBA" id="ARBA00042639"/>
    </source>
</evidence>
<dbReference type="Pfam" id="PF00578">
    <property type="entry name" value="AhpC-TSA"/>
    <property type="match status" value="1"/>
</dbReference>
<evidence type="ECO:0000256" key="7">
    <source>
        <dbReference type="ARBA" id="ARBA00023157"/>
    </source>
</evidence>
<dbReference type="InterPro" id="IPR036249">
    <property type="entry name" value="Thioredoxin-like_sf"/>
</dbReference>
<dbReference type="CDD" id="cd03017">
    <property type="entry name" value="PRX_BCP"/>
    <property type="match status" value="1"/>
</dbReference>
<comment type="function">
    <text evidence="1">Thiol-specific peroxidase that catalyzes the reduction of hydrogen peroxide and organic hydroperoxides to water and alcohols, respectively. Plays a role in cell protection against oxidative stress by detoxifying peroxides and as sensor of hydrogen peroxide-mediated signaling events.</text>
</comment>
<gene>
    <name evidence="15" type="primary">bcp</name>
    <name evidence="15" type="ORF">MSP8886_03018</name>
</gene>
<dbReference type="EC" id="1.11.1.24" evidence="3"/>
<dbReference type="EMBL" id="FLOB01000007">
    <property type="protein sequence ID" value="SBS34272.1"/>
    <property type="molecule type" value="Genomic_DNA"/>
</dbReference>
<accession>A0A1A8TL03</accession>
<evidence type="ECO:0000259" key="14">
    <source>
        <dbReference type="PROSITE" id="PS51352"/>
    </source>
</evidence>
<evidence type="ECO:0000256" key="9">
    <source>
        <dbReference type="ARBA" id="ARBA00032824"/>
    </source>
</evidence>
<evidence type="ECO:0000256" key="3">
    <source>
        <dbReference type="ARBA" id="ARBA00013017"/>
    </source>
</evidence>
<evidence type="ECO:0000313" key="15">
    <source>
        <dbReference type="EMBL" id="SBS34272.1"/>
    </source>
</evidence>
<dbReference type="InterPro" id="IPR000866">
    <property type="entry name" value="AhpC/TSA"/>
</dbReference>
<reference evidence="15 16" key="1">
    <citation type="submission" date="2016-06" db="EMBL/GenBank/DDBJ databases">
        <authorList>
            <person name="Kjaerup R.B."/>
            <person name="Dalgaard T.S."/>
            <person name="Juul-Madsen H.R."/>
        </authorList>
    </citation>
    <scope>NUCLEOTIDE SEQUENCE [LARGE SCALE GENOMIC DNA]</scope>
    <source>
        <strain evidence="15 16">CECT 8886</strain>
    </source>
</reference>
<dbReference type="GO" id="GO:0008379">
    <property type="term" value="F:thioredoxin peroxidase activity"/>
    <property type="evidence" value="ECO:0007669"/>
    <property type="project" value="TreeGrafter"/>
</dbReference>
<evidence type="ECO:0000256" key="4">
    <source>
        <dbReference type="ARBA" id="ARBA00022559"/>
    </source>
</evidence>
<dbReference type="Proteomes" id="UP000092544">
    <property type="component" value="Unassembled WGS sequence"/>
</dbReference>
<comment type="subunit">
    <text evidence="2">Monomer.</text>
</comment>
<feature type="active site" description="Cysteine sulfenic acid (-SOH) intermediate; for peroxidase activity" evidence="13">
    <location>
        <position position="45"/>
    </location>
</feature>
<dbReference type="FunFam" id="3.40.30.10:FF:000007">
    <property type="entry name" value="Thioredoxin-dependent thiol peroxidase"/>
    <property type="match status" value="1"/>
</dbReference>
<evidence type="ECO:0000256" key="8">
    <source>
        <dbReference type="ARBA" id="ARBA00023284"/>
    </source>
</evidence>
<feature type="domain" description="Thioredoxin" evidence="14">
    <location>
        <begin position="3"/>
        <end position="149"/>
    </location>
</feature>
<comment type="similarity">
    <text evidence="10">Belongs to the peroxiredoxin family. BCP/PrxQ subfamily.</text>
</comment>
<keyword evidence="16" id="KW-1185">Reference proteome</keyword>
<evidence type="ECO:0000256" key="1">
    <source>
        <dbReference type="ARBA" id="ARBA00003330"/>
    </source>
</evidence>
<evidence type="ECO:0000313" key="16">
    <source>
        <dbReference type="Proteomes" id="UP000092544"/>
    </source>
</evidence>
<dbReference type="InterPro" id="IPR024706">
    <property type="entry name" value="Peroxiredoxin_AhpC-typ"/>
</dbReference>
<dbReference type="PANTHER" id="PTHR42801:SF4">
    <property type="entry name" value="AHPC_TSA FAMILY PROTEIN"/>
    <property type="match status" value="1"/>
</dbReference>
<dbReference type="AlphaFoldDB" id="A0A1A8TL03"/>
<keyword evidence="6 15" id="KW-0560">Oxidoreductase</keyword>
<dbReference type="OrthoDB" id="9812811at2"/>
<organism evidence="15 16">
    <name type="scientific">Marinomonas spartinae</name>
    <dbReference type="NCBI Taxonomy" id="1792290"/>
    <lineage>
        <taxon>Bacteria</taxon>
        <taxon>Pseudomonadati</taxon>
        <taxon>Pseudomonadota</taxon>
        <taxon>Gammaproteobacteria</taxon>
        <taxon>Oceanospirillales</taxon>
        <taxon>Oceanospirillaceae</taxon>
        <taxon>Marinomonas</taxon>
    </lineage>
</organism>
<protein>
    <recommendedName>
        <fullName evidence="3">thioredoxin-dependent peroxiredoxin</fullName>
        <ecNumber evidence="3">1.11.1.24</ecNumber>
    </recommendedName>
    <alternativeName>
        <fullName evidence="9">Thioredoxin peroxidase</fullName>
    </alternativeName>
    <alternativeName>
        <fullName evidence="11">Thioredoxin-dependent peroxiredoxin Bcp</fullName>
    </alternativeName>
</protein>
<dbReference type="InterPro" id="IPR050924">
    <property type="entry name" value="Peroxiredoxin_BCP/PrxQ"/>
</dbReference>
<dbReference type="RefSeq" id="WP_067017859.1">
    <property type="nucleotide sequence ID" value="NZ_FLOB01000007.1"/>
</dbReference>